<dbReference type="InterPro" id="IPR036361">
    <property type="entry name" value="SAP_dom_sf"/>
</dbReference>
<dbReference type="InterPro" id="IPR000571">
    <property type="entry name" value="Znf_CCCH"/>
</dbReference>
<evidence type="ECO:0000256" key="2">
    <source>
        <dbReference type="ARBA" id="ARBA00022771"/>
    </source>
</evidence>
<sequence>MATKQDSPMELHEIITESEGSDPYSECDDSEEDPDFDMLEETHRSFSNLSIKNKAKKRIVDDKGLAGIEMNSKVLEMNAPSLDDDGFEKVQKIIKAGLVEKLKVDECKMYLKKSGLRLTGNKDTLIQRIKEHQEIINGGGENKYPPHSFVLNCKGDACTGDVVLFEQNVYEMFNIASRSGGGPPCGKRIVAGSIVKESYGAAKQQHTFTIEVLWSKGEKPLPPLHPLLIKGRNLYRLKTLRQKWEDEGKRQKLLMEKHSRGSVARADREARIQEKEMRKSMKENRISKKDSAKNQFQSHSTMARSQNQPQETTTVFINPKKTEFPSQHSALSTPAIVNKPAAVTEQRVQPTYSRTVVMGSDQLRNSGKSSFIANNYYADYHYRDNPTSTAERYNAFIAETNRRASYQRKPLTSANHFVPRSANANHFVPRSENANHMHTSISNRESYQQKQFCRHFARGRCHYGDNCKFLHGSRD</sequence>
<protein>
    <submittedName>
        <fullName evidence="8">Putative transcription regulator SAP family</fullName>
    </submittedName>
</protein>
<dbReference type="PANTHER" id="PTHR35323">
    <property type="entry name" value="SAP DOMAIN-CONTAINING PROTEIN"/>
    <property type="match status" value="1"/>
</dbReference>
<accession>A0A396GLI1</accession>
<evidence type="ECO:0000256" key="1">
    <source>
        <dbReference type="ARBA" id="ARBA00022723"/>
    </source>
</evidence>
<keyword evidence="1 4" id="KW-0479">Metal-binding</keyword>
<dbReference type="AlphaFoldDB" id="A0A396GLI1"/>
<feature type="compositionally biased region" description="Basic and acidic residues" evidence="5">
    <location>
        <begin position="276"/>
        <end position="292"/>
    </location>
</feature>
<dbReference type="PROSITE" id="PS50103">
    <property type="entry name" value="ZF_C3H1"/>
    <property type="match status" value="1"/>
</dbReference>
<gene>
    <name evidence="8" type="ORF">MtrunA17_Chr8g0344621</name>
</gene>
<feature type="region of interest" description="Disordered" evidence="5">
    <location>
        <begin position="1"/>
        <end position="35"/>
    </location>
</feature>
<dbReference type="InterPro" id="IPR036855">
    <property type="entry name" value="Znf_CCCH_sf"/>
</dbReference>
<dbReference type="Pfam" id="PF24766">
    <property type="entry name" value="DUF7699"/>
    <property type="match status" value="1"/>
</dbReference>
<feature type="compositionally biased region" description="Acidic residues" evidence="5">
    <location>
        <begin position="25"/>
        <end position="35"/>
    </location>
</feature>
<dbReference type="SMART" id="SM00513">
    <property type="entry name" value="SAP"/>
    <property type="match status" value="1"/>
</dbReference>
<feature type="zinc finger region" description="C3H1-type" evidence="4">
    <location>
        <begin position="447"/>
        <end position="474"/>
    </location>
</feature>
<dbReference type="SMART" id="SM00356">
    <property type="entry name" value="ZnF_C3H1"/>
    <property type="match status" value="1"/>
</dbReference>
<dbReference type="EMBL" id="PSQE01000008">
    <property type="protein sequence ID" value="RHN39515.1"/>
    <property type="molecule type" value="Genomic_DNA"/>
</dbReference>
<evidence type="ECO:0000256" key="4">
    <source>
        <dbReference type="PROSITE-ProRule" id="PRU00723"/>
    </source>
</evidence>
<dbReference type="OrthoDB" id="690722at2759"/>
<comment type="caution">
    <text evidence="8">The sequence shown here is derived from an EMBL/GenBank/DDBJ whole genome shotgun (WGS) entry which is preliminary data.</text>
</comment>
<dbReference type="PROSITE" id="PS50800">
    <property type="entry name" value="SAP"/>
    <property type="match status" value="1"/>
</dbReference>
<feature type="domain" description="SAP" evidence="7">
    <location>
        <begin position="99"/>
        <end position="133"/>
    </location>
</feature>
<dbReference type="Gene3D" id="4.10.1000.10">
    <property type="entry name" value="Zinc finger, CCCH-type"/>
    <property type="match status" value="1"/>
</dbReference>
<dbReference type="SUPFAM" id="SSF90229">
    <property type="entry name" value="CCCH zinc finger"/>
    <property type="match status" value="1"/>
</dbReference>
<dbReference type="Proteomes" id="UP000265566">
    <property type="component" value="Chromosome 8"/>
</dbReference>
<keyword evidence="2 4" id="KW-0863">Zinc-finger</keyword>
<evidence type="ECO:0000259" key="7">
    <source>
        <dbReference type="PROSITE" id="PS50800"/>
    </source>
</evidence>
<reference evidence="9" key="1">
    <citation type="journal article" date="2018" name="Nat. Plants">
        <title>Whole-genome landscape of Medicago truncatula symbiotic genes.</title>
        <authorList>
            <person name="Pecrix Y."/>
            <person name="Staton S.E."/>
            <person name="Sallet E."/>
            <person name="Lelandais-Briere C."/>
            <person name="Moreau S."/>
            <person name="Carrere S."/>
            <person name="Blein T."/>
            <person name="Jardinaud M.F."/>
            <person name="Latrasse D."/>
            <person name="Zouine M."/>
            <person name="Zahm M."/>
            <person name="Kreplak J."/>
            <person name="Mayjonade B."/>
            <person name="Satge C."/>
            <person name="Perez M."/>
            <person name="Cauet S."/>
            <person name="Marande W."/>
            <person name="Chantry-Darmon C."/>
            <person name="Lopez-Roques C."/>
            <person name="Bouchez O."/>
            <person name="Berard A."/>
            <person name="Debelle F."/>
            <person name="Munos S."/>
            <person name="Bendahmane A."/>
            <person name="Berges H."/>
            <person name="Niebel A."/>
            <person name="Buitink J."/>
            <person name="Frugier F."/>
            <person name="Benhamed M."/>
            <person name="Crespi M."/>
            <person name="Gouzy J."/>
            <person name="Gamas P."/>
        </authorList>
    </citation>
    <scope>NUCLEOTIDE SEQUENCE [LARGE SCALE GENOMIC DNA]</scope>
    <source>
        <strain evidence="9">cv. Jemalong A17</strain>
    </source>
</reference>
<feature type="region of interest" description="Disordered" evidence="5">
    <location>
        <begin position="276"/>
        <end position="311"/>
    </location>
</feature>
<dbReference type="Gramene" id="rna45542">
    <property type="protein sequence ID" value="RHN39515.1"/>
    <property type="gene ID" value="gene45542"/>
</dbReference>
<feature type="domain" description="C3H1-type" evidence="6">
    <location>
        <begin position="447"/>
        <end position="474"/>
    </location>
</feature>
<dbReference type="InterPro" id="IPR041367">
    <property type="entry name" value="Znf-CCCH_4"/>
</dbReference>
<dbReference type="GO" id="GO:0008270">
    <property type="term" value="F:zinc ion binding"/>
    <property type="evidence" value="ECO:0007669"/>
    <property type="project" value="UniProtKB-KW"/>
</dbReference>
<dbReference type="InterPro" id="IPR056116">
    <property type="entry name" value="DUF7699"/>
</dbReference>
<keyword evidence="3 4" id="KW-0862">Zinc</keyword>
<dbReference type="InterPro" id="IPR003034">
    <property type="entry name" value="SAP_dom"/>
</dbReference>
<name>A0A396GLI1_MEDTR</name>
<evidence type="ECO:0000313" key="8">
    <source>
        <dbReference type="EMBL" id="RHN39515.1"/>
    </source>
</evidence>
<dbReference type="Pfam" id="PF02037">
    <property type="entry name" value="SAP"/>
    <property type="match status" value="1"/>
</dbReference>
<evidence type="ECO:0000259" key="6">
    <source>
        <dbReference type="PROSITE" id="PS50103"/>
    </source>
</evidence>
<dbReference type="PANTHER" id="PTHR35323:SF5">
    <property type="entry name" value="ZINC FINGER CCCH DOMAIN-CONTAINING PROTEIN 62"/>
    <property type="match status" value="1"/>
</dbReference>
<evidence type="ECO:0000256" key="3">
    <source>
        <dbReference type="ARBA" id="ARBA00022833"/>
    </source>
</evidence>
<proteinExistence type="predicted"/>
<organism evidence="8 9">
    <name type="scientific">Medicago truncatula</name>
    <name type="common">Barrel medic</name>
    <name type="synonym">Medicago tribuloides</name>
    <dbReference type="NCBI Taxonomy" id="3880"/>
    <lineage>
        <taxon>Eukaryota</taxon>
        <taxon>Viridiplantae</taxon>
        <taxon>Streptophyta</taxon>
        <taxon>Embryophyta</taxon>
        <taxon>Tracheophyta</taxon>
        <taxon>Spermatophyta</taxon>
        <taxon>Magnoliopsida</taxon>
        <taxon>eudicotyledons</taxon>
        <taxon>Gunneridae</taxon>
        <taxon>Pentapetalae</taxon>
        <taxon>rosids</taxon>
        <taxon>fabids</taxon>
        <taxon>Fabales</taxon>
        <taxon>Fabaceae</taxon>
        <taxon>Papilionoideae</taxon>
        <taxon>50 kb inversion clade</taxon>
        <taxon>NPAAA clade</taxon>
        <taxon>Hologalegina</taxon>
        <taxon>IRL clade</taxon>
        <taxon>Trifolieae</taxon>
        <taxon>Medicago</taxon>
    </lineage>
</organism>
<feature type="compositionally biased region" description="Polar residues" evidence="5">
    <location>
        <begin position="293"/>
        <end position="311"/>
    </location>
</feature>
<dbReference type="Gene3D" id="1.10.720.30">
    <property type="entry name" value="SAP domain"/>
    <property type="match status" value="1"/>
</dbReference>
<evidence type="ECO:0000256" key="5">
    <source>
        <dbReference type="SAM" id="MobiDB-lite"/>
    </source>
</evidence>
<evidence type="ECO:0000313" key="9">
    <source>
        <dbReference type="Proteomes" id="UP000265566"/>
    </source>
</evidence>
<dbReference type="SUPFAM" id="SSF68906">
    <property type="entry name" value="SAP domain"/>
    <property type="match status" value="1"/>
</dbReference>
<dbReference type="Pfam" id="PF18044">
    <property type="entry name" value="zf-CCCH_4"/>
    <property type="match status" value="1"/>
</dbReference>